<dbReference type="GO" id="GO:0005886">
    <property type="term" value="C:plasma membrane"/>
    <property type="evidence" value="ECO:0007669"/>
    <property type="project" value="UniProtKB-SubCell"/>
</dbReference>
<keyword evidence="10" id="KW-1185">Reference proteome</keyword>
<name>A0A0S4QR54_9ACTN</name>
<proteinExistence type="inferred from homology"/>
<keyword evidence="2" id="KW-1003">Cell membrane</keyword>
<dbReference type="Pfam" id="PF02687">
    <property type="entry name" value="FtsX"/>
    <property type="match status" value="1"/>
</dbReference>
<evidence type="ECO:0000256" key="7">
    <source>
        <dbReference type="SAM" id="Phobius"/>
    </source>
</evidence>
<dbReference type="PANTHER" id="PTHR30572">
    <property type="entry name" value="MEMBRANE COMPONENT OF TRANSPORTER-RELATED"/>
    <property type="match status" value="1"/>
</dbReference>
<accession>A0A0S4QR54</accession>
<evidence type="ECO:0000256" key="4">
    <source>
        <dbReference type="ARBA" id="ARBA00022989"/>
    </source>
</evidence>
<feature type="transmembrane region" description="Helical" evidence="7">
    <location>
        <begin position="771"/>
        <end position="793"/>
    </location>
</feature>
<dbReference type="InterPro" id="IPR003838">
    <property type="entry name" value="ABC3_permease_C"/>
</dbReference>
<organism evidence="9 10">
    <name type="scientific">Parafrankia irregularis</name>
    <dbReference type="NCBI Taxonomy" id="795642"/>
    <lineage>
        <taxon>Bacteria</taxon>
        <taxon>Bacillati</taxon>
        <taxon>Actinomycetota</taxon>
        <taxon>Actinomycetes</taxon>
        <taxon>Frankiales</taxon>
        <taxon>Frankiaceae</taxon>
        <taxon>Parafrankia</taxon>
    </lineage>
</organism>
<keyword evidence="3 7" id="KW-0812">Transmembrane</keyword>
<evidence type="ECO:0000256" key="5">
    <source>
        <dbReference type="ARBA" id="ARBA00023136"/>
    </source>
</evidence>
<dbReference type="PANTHER" id="PTHR30572:SF4">
    <property type="entry name" value="ABC TRANSPORTER PERMEASE YTRF"/>
    <property type="match status" value="1"/>
</dbReference>
<feature type="transmembrane region" description="Helical" evidence="7">
    <location>
        <begin position="379"/>
        <end position="402"/>
    </location>
</feature>
<evidence type="ECO:0000256" key="1">
    <source>
        <dbReference type="ARBA" id="ARBA00004651"/>
    </source>
</evidence>
<feature type="transmembrane region" description="Helical" evidence="7">
    <location>
        <begin position="727"/>
        <end position="751"/>
    </location>
</feature>
<evidence type="ECO:0000313" key="9">
    <source>
        <dbReference type="EMBL" id="CUU57368.1"/>
    </source>
</evidence>
<dbReference type="InterPro" id="IPR050250">
    <property type="entry name" value="Macrolide_Exporter_MacB"/>
</dbReference>
<feature type="transmembrane region" description="Helical" evidence="7">
    <location>
        <begin position="287"/>
        <end position="308"/>
    </location>
</feature>
<keyword evidence="9" id="KW-0449">Lipoprotein</keyword>
<evidence type="ECO:0000256" key="3">
    <source>
        <dbReference type="ARBA" id="ARBA00022692"/>
    </source>
</evidence>
<evidence type="ECO:0000256" key="2">
    <source>
        <dbReference type="ARBA" id="ARBA00022475"/>
    </source>
</evidence>
<keyword evidence="5 7" id="KW-0472">Membrane</keyword>
<evidence type="ECO:0000259" key="8">
    <source>
        <dbReference type="Pfam" id="PF02687"/>
    </source>
</evidence>
<feature type="transmembrane region" description="Helical" evidence="7">
    <location>
        <begin position="452"/>
        <end position="471"/>
    </location>
</feature>
<comment type="similarity">
    <text evidence="6">Belongs to the ABC-4 integral membrane protein family.</text>
</comment>
<feature type="domain" description="ABC3 transporter permease C-terminal" evidence="8">
    <location>
        <begin position="684"/>
        <end position="801"/>
    </location>
</feature>
<sequence>MVPSAAVMLMPVWAFLRLDLRRRWRSLAVLTLLVALSCGVVMAATAGARRGGSAVDRLRDSNLAATVLVAPRTPGFDWDRVRRMPGVEAVGTMLLTVDVRLNIEGVETLDGEDYWYPIGDAELTRTVERAVVLAGRLADPTRVGEAMVTESFAERHHLRVGDAVTARLFTPGETDLFLSGKALHAASGPRQPLRIVGVVRSPAVNNFTHHSVIMTTVSFTDAYRANLFGAGGHRVDFAAVRLAQGEAGLPDFQRRLAQLSQQDDIQFQNLVEEARDAKGITGFERNALLMFTLAALVASAVVLGQAAARYATAATAQLRVLLMLGMTRVQATAAAAAGPALAAAAGAVAASAAAVAASAAFPIGTAADYEPAPGRHADLAVLAGTAVMAVALVTVAAALTAWSDFARKPVAATPPRSMVADAVYRLGLPVPVLIGARFALEPGRGRAAAPARSALIGAVLGVLGVLAALTFHTGVADAAGNPQRFGRTYQIEGWVGFNGTDFAPAREVMDAFTADPDVVAVNDTRVGVATVNGLPVHVFAHQPAVAGRLLPVVTLSGRMPVAPDEIALAPQTVRETGAQVGDTLTFAGTERAPMRLTGVALVPDGGVSYAKGAWTTGDGYQALFPGGSFTYHQLHVSLRSGANAQVVSQRISAVLGGQNTAKLGPADIPREAQQLRNVRGLPLAFGVFLALLAVATTGHTLTAAVRRRRHEIAVLSALGLTRRQSRLIPLAQATTLTLTGLLFGVPLGLALGWTMWRAVASTIPVLYVRPVAQLTLALVVPATLLIGGLLAALPARRAARIGVGEALRAE</sequence>
<dbReference type="Proteomes" id="UP000198802">
    <property type="component" value="Unassembled WGS sequence"/>
</dbReference>
<evidence type="ECO:0000313" key="10">
    <source>
        <dbReference type="Proteomes" id="UP000198802"/>
    </source>
</evidence>
<comment type="subcellular location">
    <subcellularLocation>
        <location evidence="1">Cell membrane</location>
        <topology evidence="1">Multi-pass membrane protein</topology>
    </subcellularLocation>
</comment>
<evidence type="ECO:0000256" key="6">
    <source>
        <dbReference type="ARBA" id="ARBA00038076"/>
    </source>
</evidence>
<keyword evidence="4 7" id="KW-1133">Transmembrane helix</keyword>
<protein>
    <submittedName>
        <fullName evidence="9">ABC-type transport system, involved in lipoprotein release, permease component</fullName>
    </submittedName>
</protein>
<dbReference type="AlphaFoldDB" id="A0A0S4QR54"/>
<feature type="transmembrane region" description="Helical" evidence="7">
    <location>
        <begin position="683"/>
        <end position="706"/>
    </location>
</feature>
<reference evidence="10" key="1">
    <citation type="submission" date="2015-11" db="EMBL/GenBank/DDBJ databases">
        <authorList>
            <person name="Varghese N."/>
        </authorList>
    </citation>
    <scope>NUCLEOTIDE SEQUENCE [LARGE SCALE GENOMIC DNA]</scope>
    <source>
        <strain evidence="10">DSM 45899</strain>
    </source>
</reference>
<gene>
    <name evidence="9" type="ORF">Ga0074812_11228</name>
</gene>
<dbReference type="EMBL" id="FAOZ01000012">
    <property type="protein sequence ID" value="CUU57368.1"/>
    <property type="molecule type" value="Genomic_DNA"/>
</dbReference>
<dbReference type="GO" id="GO:0022857">
    <property type="term" value="F:transmembrane transporter activity"/>
    <property type="evidence" value="ECO:0007669"/>
    <property type="project" value="TreeGrafter"/>
</dbReference>